<feature type="compositionally biased region" description="Polar residues" evidence="1">
    <location>
        <begin position="102"/>
        <end position="117"/>
    </location>
</feature>
<reference evidence="2 3" key="1">
    <citation type="submission" date="2020-05" db="EMBL/GenBank/DDBJ databases">
        <title>Identification and distribution of gene clusters putatively required for synthesis of sphingolipid metabolism inhibitors in phylogenetically diverse species of the filamentous fungus Fusarium.</title>
        <authorList>
            <person name="Kim H.-S."/>
            <person name="Busman M."/>
            <person name="Brown D.W."/>
            <person name="Divon H."/>
            <person name="Uhlig S."/>
            <person name="Proctor R.H."/>
        </authorList>
    </citation>
    <scope>NUCLEOTIDE SEQUENCE [LARGE SCALE GENOMIC DNA]</scope>
    <source>
        <strain evidence="2 3">NRRL 26131</strain>
    </source>
</reference>
<keyword evidence="3" id="KW-1185">Reference proteome</keyword>
<dbReference type="Proteomes" id="UP000532311">
    <property type="component" value="Unassembled WGS sequence"/>
</dbReference>
<feature type="compositionally biased region" description="Basic residues" evidence="1">
    <location>
        <begin position="414"/>
        <end position="430"/>
    </location>
</feature>
<feature type="region of interest" description="Disordered" evidence="1">
    <location>
        <begin position="414"/>
        <end position="450"/>
    </location>
</feature>
<evidence type="ECO:0000313" key="2">
    <source>
        <dbReference type="EMBL" id="KAF5701694.1"/>
    </source>
</evidence>
<dbReference type="EMBL" id="JAAQPF010000475">
    <property type="protein sequence ID" value="KAF5701694.1"/>
    <property type="molecule type" value="Genomic_DNA"/>
</dbReference>
<feature type="region of interest" description="Disordered" evidence="1">
    <location>
        <begin position="44"/>
        <end position="68"/>
    </location>
</feature>
<protein>
    <submittedName>
        <fullName evidence="2">Uncharacterized protein</fullName>
    </submittedName>
</protein>
<gene>
    <name evidence="2" type="ORF">FGLOB1_10055</name>
</gene>
<organism evidence="2 3">
    <name type="scientific">Fusarium globosum</name>
    <dbReference type="NCBI Taxonomy" id="78864"/>
    <lineage>
        <taxon>Eukaryota</taxon>
        <taxon>Fungi</taxon>
        <taxon>Dikarya</taxon>
        <taxon>Ascomycota</taxon>
        <taxon>Pezizomycotina</taxon>
        <taxon>Sordariomycetes</taxon>
        <taxon>Hypocreomycetidae</taxon>
        <taxon>Hypocreales</taxon>
        <taxon>Nectriaceae</taxon>
        <taxon>Fusarium</taxon>
        <taxon>Fusarium fujikuroi species complex</taxon>
    </lineage>
</organism>
<name>A0A8H5XXC5_9HYPO</name>
<feature type="region of interest" description="Disordered" evidence="1">
    <location>
        <begin position="102"/>
        <end position="142"/>
    </location>
</feature>
<comment type="caution">
    <text evidence="2">The sequence shown here is derived from an EMBL/GenBank/DDBJ whole genome shotgun (WGS) entry which is preliminary data.</text>
</comment>
<sequence>MANSQLGHDQDDEEEMECLREIQYWRAQPFSGCYLWPEKNELETSDSRVATPVADSDNHRKIQHRPRKAYARDDVSIYRLPEQPVNSKYDIHPSRCRATFTAPVSPNKCANNDSPSITPRPLAQDTARTDSLPEPAPGSDSKMVQYSETWSINQEQLAAEVKAIYAGLVMVETKCTEVDKAASANSNYSSEDWQLIALHRQLMYEALDPVNIATVKASQAHDLGALLSEVSLRSQRFCRLNSRLLPLLQARKALLVLWGVCWMFIIGPGDLESEKFKPPAPTFSTAPAAYDFLDNSGAAYYERESVTMPEPSTTGFDQHPTIDNLLFNDGGAGIDPIYLVQHAPQDPDFLSFDLLTRNSAGIVETAAKEDLTRELPAAVTPDPILQTSGDANRQEPFNQMVNVAWVGQVVQNTRQKRTRMQHPALKSRFHARTEAARGPRKGVPSNVSTT</sequence>
<dbReference type="AlphaFoldDB" id="A0A8H5XXC5"/>
<accession>A0A8H5XXC5</accession>
<evidence type="ECO:0000256" key="1">
    <source>
        <dbReference type="SAM" id="MobiDB-lite"/>
    </source>
</evidence>
<evidence type="ECO:0000313" key="3">
    <source>
        <dbReference type="Proteomes" id="UP000532311"/>
    </source>
</evidence>
<proteinExistence type="predicted"/>